<feature type="domain" description="Siroheme decarboxylase AsnC-like ligand binding" evidence="6">
    <location>
        <begin position="69"/>
        <end position="155"/>
    </location>
</feature>
<dbReference type="SUPFAM" id="SSF46785">
    <property type="entry name" value="Winged helix' DNA-binding domain"/>
    <property type="match status" value="1"/>
</dbReference>
<dbReference type="InterPro" id="IPR040523">
    <property type="entry name" value="AsnC_trans_reg2"/>
</dbReference>
<sequence length="168" mass="19580">MAGKPENTFTEKDKELIRILQEDIPLCPQPYQEIARRVGLEHREVLERVGQWAASGLVRRFGATLYHQRAGFKANCMVAWQVPKPAQSREKGEIFSKFPQVTHCYRRPPFEGWPYTLYTMIHGSSMEEIDGYVEQMSRASGLEEREKLFSVREWKKTSMKYFGEEDAS</sequence>
<evidence type="ECO:0000313" key="8">
    <source>
        <dbReference type="EMBL" id="OGG05433.1"/>
    </source>
</evidence>
<proteinExistence type="inferred from homology"/>
<comment type="similarity">
    <text evidence="3">Belongs to the Ahb/Nir family.</text>
</comment>
<dbReference type="Pfam" id="PF17805">
    <property type="entry name" value="AsnC_trans_reg2"/>
    <property type="match status" value="1"/>
</dbReference>
<protein>
    <recommendedName>
        <fullName evidence="4">siroheme decarboxylase</fullName>
        <ecNumber evidence="4">4.1.1.111</ecNumber>
    </recommendedName>
</protein>
<evidence type="ECO:0000256" key="1">
    <source>
        <dbReference type="ARBA" id="ARBA00023239"/>
    </source>
</evidence>
<accession>A0A1F5YZA8</accession>
<evidence type="ECO:0000256" key="4">
    <source>
        <dbReference type="ARBA" id="ARBA00023471"/>
    </source>
</evidence>
<dbReference type="PANTHER" id="PTHR43413:SF1">
    <property type="entry name" value="SIROHEME DECARBOXYLASE NIRL SUBUNIT"/>
    <property type="match status" value="1"/>
</dbReference>
<dbReference type="STRING" id="1817867.A3F83_06205"/>
<dbReference type="InterPro" id="IPR053953">
    <property type="entry name" value="NirdL-like_HTH"/>
</dbReference>
<comment type="catalytic activity">
    <reaction evidence="5">
        <text>siroheme + 2 H(+) = 12,18-didecarboxysiroheme + 2 CO2</text>
        <dbReference type="Rhea" id="RHEA:19093"/>
        <dbReference type="ChEBI" id="CHEBI:15378"/>
        <dbReference type="ChEBI" id="CHEBI:16526"/>
        <dbReference type="ChEBI" id="CHEBI:60052"/>
        <dbReference type="ChEBI" id="CHEBI:140497"/>
        <dbReference type="EC" id="4.1.1.111"/>
    </reaction>
</comment>
<keyword evidence="1" id="KW-0456">Lyase</keyword>
<evidence type="ECO:0000256" key="5">
    <source>
        <dbReference type="ARBA" id="ARBA00048470"/>
    </source>
</evidence>
<dbReference type="GO" id="GO:0016829">
    <property type="term" value="F:lyase activity"/>
    <property type="evidence" value="ECO:0007669"/>
    <property type="project" value="UniProtKB-KW"/>
</dbReference>
<evidence type="ECO:0000313" key="9">
    <source>
        <dbReference type="Proteomes" id="UP000179129"/>
    </source>
</evidence>
<organism evidence="8 9">
    <name type="scientific">Candidatus Glassbacteria bacterium RIFCSPLOWO2_12_FULL_58_11</name>
    <dbReference type="NCBI Taxonomy" id="1817867"/>
    <lineage>
        <taxon>Bacteria</taxon>
        <taxon>Candidatus Glassiibacteriota</taxon>
    </lineage>
</organism>
<evidence type="ECO:0000256" key="3">
    <source>
        <dbReference type="ARBA" id="ARBA00023457"/>
    </source>
</evidence>
<feature type="domain" description="Siroheme decarboxylase NirL-like HTH" evidence="7">
    <location>
        <begin position="13"/>
        <end position="59"/>
    </location>
</feature>
<dbReference type="InterPro" id="IPR036390">
    <property type="entry name" value="WH_DNA-bd_sf"/>
</dbReference>
<dbReference type="EMBL" id="MFIX01000051">
    <property type="protein sequence ID" value="OGG05433.1"/>
    <property type="molecule type" value="Genomic_DNA"/>
</dbReference>
<evidence type="ECO:0000259" key="6">
    <source>
        <dbReference type="Pfam" id="PF17805"/>
    </source>
</evidence>
<comment type="caution">
    <text evidence="8">The sequence shown here is derived from an EMBL/GenBank/DDBJ whole genome shotgun (WGS) entry which is preliminary data.</text>
</comment>
<evidence type="ECO:0000256" key="2">
    <source>
        <dbReference type="ARBA" id="ARBA00023444"/>
    </source>
</evidence>
<dbReference type="Gene3D" id="3.30.70.3460">
    <property type="match status" value="1"/>
</dbReference>
<comment type="pathway">
    <text evidence="2">Porphyrin-containing compound metabolism.</text>
</comment>
<evidence type="ECO:0000259" key="7">
    <source>
        <dbReference type="Pfam" id="PF22451"/>
    </source>
</evidence>
<reference evidence="8 9" key="1">
    <citation type="journal article" date="2016" name="Nat. Commun.">
        <title>Thousands of microbial genomes shed light on interconnected biogeochemical processes in an aquifer system.</title>
        <authorList>
            <person name="Anantharaman K."/>
            <person name="Brown C.T."/>
            <person name="Hug L.A."/>
            <person name="Sharon I."/>
            <person name="Castelle C.J."/>
            <person name="Probst A.J."/>
            <person name="Thomas B.C."/>
            <person name="Singh A."/>
            <person name="Wilkins M.J."/>
            <person name="Karaoz U."/>
            <person name="Brodie E.L."/>
            <person name="Williams K.H."/>
            <person name="Hubbard S.S."/>
            <person name="Banfield J.F."/>
        </authorList>
    </citation>
    <scope>NUCLEOTIDE SEQUENCE [LARGE SCALE GENOMIC DNA]</scope>
</reference>
<gene>
    <name evidence="8" type="ORF">A3F83_06205</name>
</gene>
<dbReference type="Pfam" id="PF22451">
    <property type="entry name" value="NirdL-like_HTH"/>
    <property type="match status" value="1"/>
</dbReference>
<name>A0A1F5YZA8_9BACT</name>
<dbReference type="AlphaFoldDB" id="A0A1F5YZA8"/>
<dbReference type="InterPro" id="IPR050684">
    <property type="entry name" value="HTH-Siroheme_Decarb"/>
</dbReference>
<dbReference type="Proteomes" id="UP000179129">
    <property type="component" value="Unassembled WGS sequence"/>
</dbReference>
<dbReference type="EC" id="4.1.1.111" evidence="4"/>
<dbReference type="PANTHER" id="PTHR43413">
    <property type="entry name" value="TRANSCRIPTIONAL REGULATOR, ASNC FAMILY"/>
    <property type="match status" value="1"/>
</dbReference>